<evidence type="ECO:0000313" key="1">
    <source>
        <dbReference type="EMBL" id="MCP1246746.1"/>
    </source>
</evidence>
<organism evidence="1 2">
    <name type="scientific">Acetobacter cerevisiae</name>
    <dbReference type="NCBI Taxonomy" id="178900"/>
    <lineage>
        <taxon>Bacteria</taxon>
        <taxon>Pseudomonadati</taxon>
        <taxon>Pseudomonadota</taxon>
        <taxon>Alphaproteobacteria</taxon>
        <taxon>Acetobacterales</taxon>
        <taxon>Acetobacteraceae</taxon>
        <taxon>Acetobacter</taxon>
    </lineage>
</organism>
<evidence type="ECO:0000313" key="2">
    <source>
        <dbReference type="Proteomes" id="UP001523543"/>
    </source>
</evidence>
<reference evidence="1 2" key="1">
    <citation type="submission" date="2022-06" db="EMBL/GenBank/DDBJ databases">
        <title>Acetobacer genomes from food samples.</title>
        <authorList>
            <person name="Sombolestani A."/>
        </authorList>
    </citation>
    <scope>NUCLEOTIDE SEQUENCE [LARGE SCALE GENOMIC DNA]</scope>
    <source>
        <strain evidence="1 2">R-83281</strain>
    </source>
</reference>
<dbReference type="RefSeq" id="WP_253550750.1">
    <property type="nucleotide sequence ID" value="NZ_JAMYZR010000027.1"/>
</dbReference>
<protein>
    <submittedName>
        <fullName evidence="1">Uncharacterized protein</fullName>
    </submittedName>
</protein>
<keyword evidence="2" id="KW-1185">Reference proteome</keyword>
<dbReference type="EMBL" id="JAMYZR010000027">
    <property type="protein sequence ID" value="MCP1246746.1"/>
    <property type="molecule type" value="Genomic_DNA"/>
</dbReference>
<sequence>MTKFITAKLVDGVDNAALARGFSWLLNGNNSSIVYIYTPSKRIAQDMATDDVPSAAVFKSLLKKNSATFGQTTINLCFGTGAGACGSLPAQNFTGNILLCYSPPLDVEWLLKKAPHASFCFLPWVLSEANAWTTAHSPIVI</sequence>
<name>A0ABT1ETN2_9PROT</name>
<proteinExistence type="predicted"/>
<comment type="caution">
    <text evidence="1">The sequence shown here is derived from an EMBL/GenBank/DDBJ whole genome shotgun (WGS) entry which is preliminary data.</text>
</comment>
<dbReference type="Proteomes" id="UP001523543">
    <property type="component" value="Unassembled WGS sequence"/>
</dbReference>
<accession>A0ABT1ETN2</accession>
<gene>
    <name evidence="1" type="ORF">NKW54_12450</name>
</gene>